<dbReference type="PANTHER" id="PTHR43289:SF34">
    <property type="entry name" value="SERINE_THREONINE-PROTEIN KINASE YBDM-RELATED"/>
    <property type="match status" value="1"/>
</dbReference>
<dbReference type="GO" id="GO:0005524">
    <property type="term" value="F:ATP binding"/>
    <property type="evidence" value="ECO:0007669"/>
    <property type="project" value="UniProtKB-UniRule"/>
</dbReference>
<gene>
    <name evidence="9" type="primary">pknB_3</name>
    <name evidence="9" type="ORF">Pr1d_08390</name>
</gene>
<dbReference type="SUPFAM" id="SSF56112">
    <property type="entry name" value="Protein kinase-like (PK-like)"/>
    <property type="match status" value="1"/>
</dbReference>
<keyword evidence="2 5" id="KW-0547">Nucleotide-binding</keyword>
<evidence type="ECO:0000256" key="6">
    <source>
        <dbReference type="SAM" id="MobiDB-lite"/>
    </source>
</evidence>
<evidence type="ECO:0000259" key="8">
    <source>
        <dbReference type="PROSITE" id="PS50011"/>
    </source>
</evidence>
<dbReference type="SMART" id="SM00220">
    <property type="entry name" value="S_TKc"/>
    <property type="match status" value="1"/>
</dbReference>
<evidence type="ECO:0000256" key="1">
    <source>
        <dbReference type="ARBA" id="ARBA00022679"/>
    </source>
</evidence>
<evidence type="ECO:0000256" key="2">
    <source>
        <dbReference type="ARBA" id="ARBA00022741"/>
    </source>
</evidence>
<dbReference type="GO" id="GO:0004674">
    <property type="term" value="F:protein serine/threonine kinase activity"/>
    <property type="evidence" value="ECO:0007669"/>
    <property type="project" value="UniProtKB-EC"/>
</dbReference>
<dbReference type="Gene3D" id="1.10.510.10">
    <property type="entry name" value="Transferase(Phosphotransferase) domain 1"/>
    <property type="match status" value="1"/>
</dbReference>
<dbReference type="InterPro" id="IPR011009">
    <property type="entry name" value="Kinase-like_dom_sf"/>
</dbReference>
<dbReference type="RefSeq" id="WP_148072320.1">
    <property type="nucleotide sequence ID" value="NZ_CP042913.1"/>
</dbReference>
<dbReference type="CDD" id="cd14014">
    <property type="entry name" value="STKc_PknB_like"/>
    <property type="match status" value="1"/>
</dbReference>
<dbReference type="EMBL" id="CP042913">
    <property type="protein sequence ID" value="QEG33575.1"/>
    <property type="molecule type" value="Genomic_DNA"/>
</dbReference>
<dbReference type="PROSITE" id="PS00108">
    <property type="entry name" value="PROTEIN_KINASE_ST"/>
    <property type="match status" value="1"/>
</dbReference>
<evidence type="ECO:0000256" key="4">
    <source>
        <dbReference type="ARBA" id="ARBA00022840"/>
    </source>
</evidence>
<dbReference type="OrthoDB" id="6111975at2"/>
<keyword evidence="7" id="KW-0812">Transmembrane</keyword>
<feature type="domain" description="Protein kinase" evidence="8">
    <location>
        <begin position="55"/>
        <end position="330"/>
    </location>
</feature>
<feature type="transmembrane region" description="Helical" evidence="7">
    <location>
        <begin position="399"/>
        <end position="417"/>
    </location>
</feature>
<dbReference type="InterPro" id="IPR000719">
    <property type="entry name" value="Prot_kinase_dom"/>
</dbReference>
<feature type="binding site" evidence="5">
    <location>
        <position position="84"/>
    </location>
    <ligand>
        <name>ATP</name>
        <dbReference type="ChEBI" id="CHEBI:30616"/>
    </ligand>
</feature>
<dbReference type="PROSITE" id="PS00107">
    <property type="entry name" value="PROTEIN_KINASE_ATP"/>
    <property type="match status" value="1"/>
</dbReference>
<feature type="transmembrane region" description="Helical" evidence="7">
    <location>
        <begin position="362"/>
        <end position="387"/>
    </location>
</feature>
<feature type="transmembrane region" description="Helical" evidence="7">
    <location>
        <begin position="464"/>
        <end position="486"/>
    </location>
</feature>
<keyword evidence="7" id="KW-1133">Transmembrane helix</keyword>
<keyword evidence="4 5" id="KW-0067">ATP-binding</keyword>
<feature type="region of interest" description="Disordered" evidence="6">
    <location>
        <begin position="1"/>
        <end position="22"/>
    </location>
</feature>
<organism evidence="9 10">
    <name type="scientific">Bythopirellula goksoeyrii</name>
    <dbReference type="NCBI Taxonomy" id="1400387"/>
    <lineage>
        <taxon>Bacteria</taxon>
        <taxon>Pseudomonadati</taxon>
        <taxon>Planctomycetota</taxon>
        <taxon>Planctomycetia</taxon>
        <taxon>Pirellulales</taxon>
        <taxon>Lacipirellulaceae</taxon>
        <taxon>Bythopirellula</taxon>
    </lineage>
</organism>
<dbReference type="EC" id="2.7.11.1" evidence="9"/>
<dbReference type="Pfam" id="PF00069">
    <property type="entry name" value="Pkinase"/>
    <property type="match status" value="1"/>
</dbReference>
<dbReference type="InterPro" id="IPR008271">
    <property type="entry name" value="Ser/Thr_kinase_AS"/>
</dbReference>
<evidence type="ECO:0000256" key="7">
    <source>
        <dbReference type="SAM" id="Phobius"/>
    </source>
</evidence>
<reference evidence="9 10" key="1">
    <citation type="submission" date="2019-08" db="EMBL/GenBank/DDBJ databases">
        <title>Deep-cultivation of Planctomycetes and their phenomic and genomic characterization uncovers novel biology.</title>
        <authorList>
            <person name="Wiegand S."/>
            <person name="Jogler M."/>
            <person name="Boedeker C."/>
            <person name="Pinto D."/>
            <person name="Vollmers J."/>
            <person name="Rivas-Marin E."/>
            <person name="Kohn T."/>
            <person name="Peeters S.H."/>
            <person name="Heuer A."/>
            <person name="Rast P."/>
            <person name="Oberbeckmann S."/>
            <person name="Bunk B."/>
            <person name="Jeske O."/>
            <person name="Meyerdierks A."/>
            <person name="Storesund J.E."/>
            <person name="Kallscheuer N."/>
            <person name="Luecker S."/>
            <person name="Lage O.M."/>
            <person name="Pohl T."/>
            <person name="Merkel B.J."/>
            <person name="Hornburger P."/>
            <person name="Mueller R.-W."/>
            <person name="Bruemmer F."/>
            <person name="Labrenz M."/>
            <person name="Spormann A.M."/>
            <person name="Op den Camp H."/>
            <person name="Overmann J."/>
            <person name="Amann R."/>
            <person name="Jetten M.S.M."/>
            <person name="Mascher T."/>
            <person name="Medema M.H."/>
            <person name="Devos D.P."/>
            <person name="Kaster A.-K."/>
            <person name="Ovreas L."/>
            <person name="Rohde M."/>
            <person name="Galperin M.Y."/>
            <person name="Jogler C."/>
        </authorList>
    </citation>
    <scope>NUCLEOTIDE SEQUENCE [LARGE SCALE GENOMIC DNA]</scope>
    <source>
        <strain evidence="9 10">Pr1d</strain>
    </source>
</reference>
<sequence length="498" mass="55228">MQRQLPNQENETTPTADVRPSADEVVERLNELWEQNASLSTSFTPSHTTRTVGKYRIERIVGHGSFGVVFLAYDAELNREVALKLPRPEVLIDAERLKRFEGEATTAAQLDHPAIVPIFDAQFTGPVPYIASAYCVGPDLGDWLAARKTPVEPQQAAEFVAQLAEAVHYAHQQGVLHRDLKPSNIMLEPCDTSSPSAELADYEPRLTDFGLAKLVQASLHDTRSSLLVGTPLYMAPEQLERDSPQVTQATDVYALGVLLYELLLLKTPYEGDSYVEILDKLRSDQSVAFPDHAAEVPDDLQTICCKCLEKQPRDRYASAAELRDDLNCYLCGAPIQAQPSNWVDKFSRWCRRPARLIAAGKFSFWLQAGVLAWVAVVGALASLTGAIPASEVSKSLLDILFVAATMHLPLGLLGLILKREKWWAFWPSTIGNCVMLVIFVHATVSPAVAFDYHYPNQLTKLQTFVPLTTLSVIATALHLLAIPAWFSKRDNRRNAVKQ</sequence>
<feature type="transmembrane region" description="Helical" evidence="7">
    <location>
        <begin position="424"/>
        <end position="444"/>
    </location>
</feature>
<accession>A0A5B9Q7N0</accession>
<keyword evidence="7" id="KW-0472">Membrane</keyword>
<evidence type="ECO:0000313" key="9">
    <source>
        <dbReference type="EMBL" id="QEG33575.1"/>
    </source>
</evidence>
<keyword evidence="10" id="KW-1185">Reference proteome</keyword>
<dbReference type="Gene3D" id="3.30.200.20">
    <property type="entry name" value="Phosphorylase Kinase, domain 1"/>
    <property type="match status" value="1"/>
</dbReference>
<name>A0A5B9Q7N0_9BACT</name>
<dbReference type="InterPro" id="IPR017441">
    <property type="entry name" value="Protein_kinase_ATP_BS"/>
</dbReference>
<proteinExistence type="predicted"/>
<dbReference type="KEGG" id="bgok:Pr1d_08390"/>
<feature type="compositionally biased region" description="Polar residues" evidence="6">
    <location>
        <begin position="1"/>
        <end position="15"/>
    </location>
</feature>
<dbReference type="PANTHER" id="PTHR43289">
    <property type="entry name" value="MITOGEN-ACTIVATED PROTEIN KINASE KINASE KINASE 20-RELATED"/>
    <property type="match status" value="1"/>
</dbReference>
<protein>
    <submittedName>
        <fullName evidence="9">Serine/threonine-protein kinase PknB</fullName>
        <ecNumber evidence="9">2.7.11.1</ecNumber>
    </submittedName>
</protein>
<keyword evidence="1 9" id="KW-0808">Transferase</keyword>
<dbReference type="PROSITE" id="PS50011">
    <property type="entry name" value="PROTEIN_KINASE_DOM"/>
    <property type="match status" value="1"/>
</dbReference>
<evidence type="ECO:0000256" key="5">
    <source>
        <dbReference type="PROSITE-ProRule" id="PRU10141"/>
    </source>
</evidence>
<keyword evidence="3 9" id="KW-0418">Kinase</keyword>
<evidence type="ECO:0000313" key="10">
    <source>
        <dbReference type="Proteomes" id="UP000323917"/>
    </source>
</evidence>
<dbReference type="Proteomes" id="UP000323917">
    <property type="component" value="Chromosome"/>
</dbReference>
<evidence type="ECO:0000256" key="3">
    <source>
        <dbReference type="ARBA" id="ARBA00022777"/>
    </source>
</evidence>
<dbReference type="AlphaFoldDB" id="A0A5B9Q7N0"/>